<dbReference type="AlphaFoldDB" id="A0A0A9A148"/>
<evidence type="ECO:0000313" key="1">
    <source>
        <dbReference type="EMBL" id="JAD40767.1"/>
    </source>
</evidence>
<proteinExistence type="predicted"/>
<reference evidence="1" key="1">
    <citation type="submission" date="2014-09" db="EMBL/GenBank/DDBJ databases">
        <authorList>
            <person name="Magalhaes I.L.F."/>
            <person name="Oliveira U."/>
            <person name="Santos F.R."/>
            <person name="Vidigal T.H.D.A."/>
            <person name="Brescovit A.D."/>
            <person name="Santos A.J."/>
        </authorList>
    </citation>
    <scope>NUCLEOTIDE SEQUENCE</scope>
    <source>
        <tissue evidence="1">Shoot tissue taken approximately 20 cm above the soil surface</tissue>
    </source>
</reference>
<name>A0A0A9A148_ARUDO</name>
<organism evidence="1">
    <name type="scientific">Arundo donax</name>
    <name type="common">Giant reed</name>
    <name type="synonym">Donax arundinaceus</name>
    <dbReference type="NCBI Taxonomy" id="35708"/>
    <lineage>
        <taxon>Eukaryota</taxon>
        <taxon>Viridiplantae</taxon>
        <taxon>Streptophyta</taxon>
        <taxon>Embryophyta</taxon>
        <taxon>Tracheophyta</taxon>
        <taxon>Spermatophyta</taxon>
        <taxon>Magnoliopsida</taxon>
        <taxon>Liliopsida</taxon>
        <taxon>Poales</taxon>
        <taxon>Poaceae</taxon>
        <taxon>PACMAD clade</taxon>
        <taxon>Arundinoideae</taxon>
        <taxon>Arundineae</taxon>
        <taxon>Arundo</taxon>
    </lineage>
</organism>
<dbReference type="EMBL" id="GBRH01257128">
    <property type="protein sequence ID" value="JAD40767.1"/>
    <property type="molecule type" value="Transcribed_RNA"/>
</dbReference>
<reference evidence="1" key="2">
    <citation type="journal article" date="2015" name="Data Brief">
        <title>Shoot transcriptome of the giant reed, Arundo donax.</title>
        <authorList>
            <person name="Barrero R.A."/>
            <person name="Guerrero F.D."/>
            <person name="Moolhuijzen P."/>
            <person name="Goolsby J.A."/>
            <person name="Tidwell J."/>
            <person name="Bellgard S.E."/>
            <person name="Bellgard M.I."/>
        </authorList>
    </citation>
    <scope>NUCLEOTIDE SEQUENCE</scope>
    <source>
        <tissue evidence="1">Shoot tissue taken approximately 20 cm above the soil surface</tissue>
    </source>
</reference>
<sequence length="35" mass="3969">MTPAVLNSSYREVEVGCIRLSSNKLINPTYKVQEQ</sequence>
<protein>
    <submittedName>
        <fullName evidence="1">Uncharacterized protein</fullName>
    </submittedName>
</protein>
<accession>A0A0A9A148</accession>